<organism evidence="1 2">
    <name type="scientific">Pseudoalteromonas piscicida</name>
    <dbReference type="NCBI Taxonomy" id="43662"/>
    <lineage>
        <taxon>Bacteria</taxon>
        <taxon>Pseudomonadati</taxon>
        <taxon>Pseudomonadota</taxon>
        <taxon>Gammaproteobacteria</taxon>
        <taxon>Alteromonadales</taxon>
        <taxon>Pseudoalteromonadaceae</taxon>
        <taxon>Pseudoalteromonas</taxon>
    </lineage>
</organism>
<evidence type="ECO:0000313" key="2">
    <source>
        <dbReference type="Proteomes" id="UP000258102"/>
    </source>
</evidence>
<gene>
    <name evidence="1" type="ORF">D0511_14560</name>
</gene>
<accession>A0AAD0RI28</accession>
<proteinExistence type="predicted"/>
<protein>
    <submittedName>
        <fullName evidence="1">Uncharacterized protein</fullName>
    </submittedName>
</protein>
<dbReference type="RefSeq" id="WP_088529893.1">
    <property type="nucleotide sequence ID" value="NZ_CP021646.1"/>
</dbReference>
<name>A0AAD0RI28_PSEO7</name>
<dbReference type="AlphaFoldDB" id="A0AAD0RI28"/>
<dbReference type="EMBL" id="CP031761">
    <property type="protein sequence ID" value="AXR03162.1"/>
    <property type="molecule type" value="Genomic_DNA"/>
</dbReference>
<dbReference type="Proteomes" id="UP000258102">
    <property type="component" value="Chromosome 1"/>
</dbReference>
<evidence type="ECO:0000313" key="1">
    <source>
        <dbReference type="EMBL" id="AXR03162.1"/>
    </source>
</evidence>
<sequence>MFLASGWQWIRQRTCKRKMDTGQDAFIRKTRTPSDAMEEEKFRTLNYSTLQDAFRRFRKRDSAMGRALLILFLSIA</sequence>
<reference evidence="1 2" key="1">
    <citation type="submission" date="2018-08" db="EMBL/GenBank/DDBJ databases">
        <title>Whole Genome Sequences of Two Pseudoalteromonas piscicida Strains, DE1-A and DE2-A, which Exhibit Strong Antibacterial Activity against Vibrio vulnificus.</title>
        <authorList>
            <person name="Richards G.P."/>
            <person name="Needleman D.S."/>
            <person name="Watson M.A."/>
            <person name="Polson S.W."/>
        </authorList>
    </citation>
    <scope>NUCLEOTIDE SEQUENCE [LARGE SCALE GENOMIC DNA]</scope>
    <source>
        <strain evidence="1 2">DE2-A</strain>
    </source>
</reference>
<dbReference type="KEGG" id="ppis:B1L02_03200"/>